<dbReference type="GO" id="GO:0046872">
    <property type="term" value="F:metal ion binding"/>
    <property type="evidence" value="ECO:0007669"/>
    <property type="project" value="UniProtKB-KW"/>
</dbReference>
<dbReference type="InterPro" id="IPR011059">
    <property type="entry name" value="Metal-dep_hydrolase_composite"/>
</dbReference>
<reference evidence="7 8" key="1">
    <citation type="journal article" date="2016" name="Nat. Commun.">
        <title>Thousands of microbial genomes shed light on interconnected biogeochemical processes in an aquifer system.</title>
        <authorList>
            <person name="Anantharaman K."/>
            <person name="Brown C.T."/>
            <person name="Hug L.A."/>
            <person name="Sharon I."/>
            <person name="Castelle C.J."/>
            <person name="Probst A.J."/>
            <person name="Thomas B.C."/>
            <person name="Singh A."/>
            <person name="Wilkins M.J."/>
            <person name="Karaoz U."/>
            <person name="Brodie E.L."/>
            <person name="Williams K.H."/>
            <person name="Hubbard S.S."/>
            <person name="Banfield J.F."/>
        </authorList>
    </citation>
    <scope>NUCLEOTIDE SEQUENCE [LARGE SCALE GENOMIC DNA]</scope>
</reference>
<dbReference type="PROSITE" id="PS00482">
    <property type="entry name" value="DIHYDROOROTASE_1"/>
    <property type="match status" value="1"/>
</dbReference>
<dbReference type="Gene3D" id="3.20.20.140">
    <property type="entry name" value="Metal-dependent hydrolases"/>
    <property type="match status" value="1"/>
</dbReference>
<keyword evidence="4" id="KW-0479">Metal-binding</keyword>
<comment type="similarity">
    <text evidence="3">Belongs to the metallo-dependent hydrolases superfamily. DHOase family. Class I DHOase subfamily.</text>
</comment>
<dbReference type="InterPro" id="IPR032466">
    <property type="entry name" value="Metal_Hydrolase"/>
</dbReference>
<evidence type="ECO:0000256" key="5">
    <source>
        <dbReference type="ARBA" id="ARBA00022801"/>
    </source>
</evidence>
<dbReference type="EMBL" id="MFTO01000005">
    <property type="protein sequence ID" value="OGI64210.1"/>
    <property type="molecule type" value="Genomic_DNA"/>
</dbReference>
<name>A0A1F6V3E9_9BACT</name>
<comment type="function">
    <text evidence="2">Catalyzes the reversible cyclization of carbamoyl aspartate to dihydroorotate.</text>
</comment>
<feature type="domain" description="Amidohydrolase-related" evidence="6">
    <location>
        <begin position="5"/>
        <end position="293"/>
    </location>
</feature>
<evidence type="ECO:0000256" key="4">
    <source>
        <dbReference type="ARBA" id="ARBA00022723"/>
    </source>
</evidence>
<dbReference type="SUPFAM" id="SSF51338">
    <property type="entry name" value="Composite domain of metallo-dependent hydrolases"/>
    <property type="match status" value="1"/>
</dbReference>
<evidence type="ECO:0000313" key="7">
    <source>
        <dbReference type="EMBL" id="OGI64210.1"/>
    </source>
</evidence>
<accession>A0A1F6V3E9</accession>
<dbReference type="FunFam" id="3.20.20.140:FF:000036">
    <property type="entry name" value="Carbamoyl-phosphate synthase large chain"/>
    <property type="match status" value="1"/>
</dbReference>
<gene>
    <name evidence="7" type="ORF">A2733_03070</name>
</gene>
<evidence type="ECO:0000256" key="2">
    <source>
        <dbReference type="ARBA" id="ARBA00002368"/>
    </source>
</evidence>
<evidence type="ECO:0000259" key="6">
    <source>
        <dbReference type="Pfam" id="PF01979"/>
    </source>
</evidence>
<dbReference type="InterPro" id="IPR050138">
    <property type="entry name" value="DHOase/Allantoinase_Hydrolase"/>
</dbReference>
<evidence type="ECO:0000313" key="8">
    <source>
        <dbReference type="Proteomes" id="UP000178985"/>
    </source>
</evidence>
<comment type="cofactor">
    <cofactor evidence="1">
        <name>Zn(2+)</name>
        <dbReference type="ChEBI" id="CHEBI:29105"/>
    </cofactor>
</comment>
<dbReference type="PANTHER" id="PTHR43668:SF2">
    <property type="entry name" value="ALLANTOINASE"/>
    <property type="match status" value="1"/>
</dbReference>
<protein>
    <recommendedName>
        <fullName evidence="6">Amidohydrolase-related domain-containing protein</fullName>
    </recommendedName>
</protein>
<evidence type="ECO:0000256" key="3">
    <source>
        <dbReference type="ARBA" id="ARBA00010286"/>
    </source>
</evidence>
<comment type="caution">
    <text evidence="7">The sequence shown here is derived from an EMBL/GenBank/DDBJ whole genome shotgun (WGS) entry which is preliminary data.</text>
</comment>
<dbReference type="SUPFAM" id="SSF51556">
    <property type="entry name" value="Metallo-dependent hydrolases"/>
    <property type="match status" value="1"/>
</dbReference>
<dbReference type="PANTHER" id="PTHR43668">
    <property type="entry name" value="ALLANTOINASE"/>
    <property type="match status" value="1"/>
</dbReference>
<evidence type="ECO:0000256" key="1">
    <source>
        <dbReference type="ARBA" id="ARBA00001947"/>
    </source>
</evidence>
<dbReference type="Proteomes" id="UP000178985">
    <property type="component" value="Unassembled WGS sequence"/>
</dbReference>
<dbReference type="GO" id="GO:0004038">
    <property type="term" value="F:allantoinase activity"/>
    <property type="evidence" value="ECO:0007669"/>
    <property type="project" value="TreeGrafter"/>
</dbReference>
<sequence length="342" mass="37865">MSLIKLPGLIDVHVHLREPGATHKEDFYTGSRAALAGGFTYILDMPNNLIPTITAELLEEKISLSKEKSVCDIGFHFGTNGENTEEFEKVKNNPKVFGLKIYCNHTTGEMLIENLELLEKVFSAWDSPKPILVHAEGEQLVTTLALALKYERVLHVCHISQKSEVELIRKAKASSQKVSAGVCPHHLYFTKDAVSKMKGYAMMKPPLGTQEDQDALWAGLSDGTIDLIESDHAPHVKLEKNPPAGGQPAFGVPGLETTLGLMFKAVHDGRISKEDVVRLLYTNPKKIFNIPDQPDTYIELDPDLAYVVPQKGFETKCDWSPFSGMTLYGKVQAVVLRGKKVL</sequence>
<dbReference type="GO" id="GO:0006145">
    <property type="term" value="P:purine nucleobase catabolic process"/>
    <property type="evidence" value="ECO:0007669"/>
    <property type="project" value="TreeGrafter"/>
</dbReference>
<dbReference type="InterPro" id="IPR002195">
    <property type="entry name" value="Dihydroorotase_CS"/>
</dbReference>
<dbReference type="InterPro" id="IPR006680">
    <property type="entry name" value="Amidohydro-rel"/>
</dbReference>
<dbReference type="GO" id="GO:0005737">
    <property type="term" value="C:cytoplasm"/>
    <property type="evidence" value="ECO:0007669"/>
    <property type="project" value="TreeGrafter"/>
</dbReference>
<organism evidence="7 8">
    <name type="scientific">Candidatus Nomurabacteria bacterium RIFCSPHIGHO2_01_FULL_40_20</name>
    <dbReference type="NCBI Taxonomy" id="1801738"/>
    <lineage>
        <taxon>Bacteria</taxon>
        <taxon>Candidatus Nomuraibacteriota</taxon>
    </lineage>
</organism>
<keyword evidence="5" id="KW-0378">Hydrolase</keyword>
<proteinExistence type="inferred from homology"/>
<dbReference type="Pfam" id="PF01979">
    <property type="entry name" value="Amidohydro_1"/>
    <property type="match status" value="1"/>
</dbReference>
<dbReference type="AlphaFoldDB" id="A0A1F6V3E9"/>